<accession>A0A2G9YJJ4</accession>
<evidence type="ECO:0000259" key="5">
    <source>
        <dbReference type="Pfam" id="PF04101"/>
    </source>
</evidence>
<evidence type="ECO:0000313" key="7">
    <source>
        <dbReference type="EMBL" id="PIP18701.1"/>
    </source>
</evidence>
<dbReference type="AlphaFoldDB" id="A0A2G9YJJ4"/>
<keyword evidence="4" id="KW-0808">Transferase</keyword>
<comment type="similarity">
    <text evidence="2">Belongs to the glycosyltransferase 28 family.</text>
</comment>
<proteinExistence type="inferred from homology"/>
<protein>
    <recommendedName>
        <fullName evidence="9">Galactosyldiacylglycerol synthase</fullName>
    </recommendedName>
</protein>
<dbReference type="EMBL" id="PCRK01000176">
    <property type="protein sequence ID" value="PIP18701.1"/>
    <property type="molecule type" value="Genomic_DNA"/>
</dbReference>
<name>A0A2G9YJJ4_9BACT</name>
<evidence type="ECO:0000313" key="8">
    <source>
        <dbReference type="Proteomes" id="UP000231292"/>
    </source>
</evidence>
<evidence type="ECO:0000259" key="6">
    <source>
        <dbReference type="Pfam" id="PF06925"/>
    </source>
</evidence>
<dbReference type="Pfam" id="PF04101">
    <property type="entry name" value="Glyco_tran_28_C"/>
    <property type="match status" value="1"/>
</dbReference>
<evidence type="ECO:0000256" key="3">
    <source>
        <dbReference type="ARBA" id="ARBA00022676"/>
    </source>
</evidence>
<dbReference type="InterPro" id="IPR007235">
    <property type="entry name" value="Glyco_trans_28_C"/>
</dbReference>
<dbReference type="InterPro" id="IPR009695">
    <property type="entry name" value="Diacylglyc_glucosyltr_N"/>
</dbReference>
<dbReference type="SUPFAM" id="SSF53756">
    <property type="entry name" value="UDP-Glycosyltransferase/glycogen phosphorylase"/>
    <property type="match status" value="1"/>
</dbReference>
<comment type="subcellular location">
    <subcellularLocation>
        <location evidence="1">Membrane</location>
    </subcellularLocation>
</comment>
<dbReference type="Gene3D" id="3.40.50.2000">
    <property type="entry name" value="Glycogen Phosphorylase B"/>
    <property type="match status" value="1"/>
</dbReference>
<dbReference type="Proteomes" id="UP000231292">
    <property type="component" value="Unassembled WGS sequence"/>
</dbReference>
<dbReference type="InterPro" id="IPR050519">
    <property type="entry name" value="Glycosyltransf_28_UgtP"/>
</dbReference>
<keyword evidence="3" id="KW-0328">Glycosyltransferase</keyword>
<gene>
    <name evidence="7" type="ORF">COX41_06820</name>
</gene>
<dbReference type="GO" id="GO:0016020">
    <property type="term" value="C:membrane"/>
    <property type="evidence" value="ECO:0007669"/>
    <property type="project" value="UniProtKB-SubCell"/>
</dbReference>
<dbReference type="PANTHER" id="PTHR43025:SF3">
    <property type="entry name" value="MONOGALACTOSYLDIACYLGLYCEROL SYNTHASE 1, CHLOROPLASTIC"/>
    <property type="match status" value="1"/>
</dbReference>
<evidence type="ECO:0008006" key="9">
    <source>
        <dbReference type="Google" id="ProtNLM"/>
    </source>
</evidence>
<evidence type="ECO:0000256" key="2">
    <source>
        <dbReference type="ARBA" id="ARBA00006962"/>
    </source>
</evidence>
<evidence type="ECO:0000256" key="4">
    <source>
        <dbReference type="ARBA" id="ARBA00022679"/>
    </source>
</evidence>
<evidence type="ECO:0000256" key="1">
    <source>
        <dbReference type="ARBA" id="ARBA00004370"/>
    </source>
</evidence>
<comment type="caution">
    <text evidence="7">The sequence shown here is derived from an EMBL/GenBank/DDBJ whole genome shotgun (WGS) entry which is preliminary data.</text>
</comment>
<dbReference type="GO" id="GO:0016758">
    <property type="term" value="F:hexosyltransferase activity"/>
    <property type="evidence" value="ECO:0007669"/>
    <property type="project" value="InterPro"/>
</dbReference>
<reference evidence="7 8" key="1">
    <citation type="submission" date="2017-09" db="EMBL/GenBank/DDBJ databases">
        <title>Depth-based differentiation of microbial function through sediment-hosted aquifers and enrichment of novel symbionts in the deep terrestrial subsurface.</title>
        <authorList>
            <person name="Probst A.J."/>
            <person name="Ladd B."/>
            <person name="Jarett J.K."/>
            <person name="Geller-Mcgrath D.E."/>
            <person name="Sieber C.M."/>
            <person name="Emerson J.B."/>
            <person name="Anantharaman K."/>
            <person name="Thomas B.C."/>
            <person name="Malmstrom R."/>
            <person name="Stieglmeier M."/>
            <person name="Klingl A."/>
            <person name="Woyke T."/>
            <person name="Ryan C.M."/>
            <person name="Banfield J.F."/>
        </authorList>
    </citation>
    <scope>NUCLEOTIDE SEQUENCE [LARGE SCALE GENOMIC DNA]</scope>
    <source>
        <strain evidence="7">CG23_combo_of_CG06-09_8_20_14_all_41_10</strain>
    </source>
</reference>
<organism evidence="7 8">
    <name type="scientific">Candidatus Sherwoodlollariibacterium unditelluris</name>
    <dbReference type="NCBI Taxonomy" id="1974757"/>
    <lineage>
        <taxon>Bacteria</taxon>
        <taxon>Pseudomonadati</taxon>
        <taxon>Candidatus Omnitrophota</taxon>
        <taxon>Candidatus Sherwoodlollariibacterium</taxon>
    </lineage>
</organism>
<feature type="domain" description="Glycosyl transferase family 28 C-terminal" evidence="5">
    <location>
        <begin position="207"/>
        <end position="350"/>
    </location>
</feature>
<feature type="domain" description="Diacylglycerol glucosyltransferase N-terminal" evidence="6">
    <location>
        <begin position="17"/>
        <end position="181"/>
    </location>
</feature>
<dbReference type="GO" id="GO:0009247">
    <property type="term" value="P:glycolipid biosynthetic process"/>
    <property type="evidence" value="ECO:0007669"/>
    <property type="project" value="InterPro"/>
</dbReference>
<dbReference type="Pfam" id="PF06925">
    <property type="entry name" value="MGDG_synth"/>
    <property type="match status" value="1"/>
</dbReference>
<dbReference type="PANTHER" id="PTHR43025">
    <property type="entry name" value="MONOGALACTOSYLDIACYLGLYCEROL SYNTHASE"/>
    <property type="match status" value="1"/>
</dbReference>
<sequence length="372" mass="41711">MHPKRVILMYISEVSGHHNATLAIEKAIRILEPAAQILNINAFNYTNPVAEKITNSIYMGIIKMAPKIWDYLYDNPKIAKKIEKIKKSIYKANSPKLKKLFDKFNPDVVICTQAFPCGMVSDYKLTYRSSLSLIAVLTDYAPHSYWIYDNVNYYVTPAEDVSSRLVNKGVRPEKVKSLGIPFDPKFNEPLGKNKIMRKLKLTFGIPTVLIMGGGQGLGPIKAIVKALEKAKGGIQEIIVTGTNKKLYKTLKRRIKKYKKKVLLFGYTQHINELMHVAEIVVTKPGGVTTAEVIAKSKPMIIIKPLPGQEANNARYLTKKGAAIKLDNPKKINLIIDEFIRNPHKLSRLSEAAKGISKPNSSLDIARLVLRDC</sequence>